<feature type="non-terminal residue" evidence="2">
    <location>
        <position position="74"/>
    </location>
</feature>
<gene>
    <name evidence="2" type="ORF">F3D60_31240</name>
</gene>
<feature type="signal peptide" evidence="1">
    <location>
        <begin position="1"/>
        <end position="22"/>
    </location>
</feature>
<sequence length="74" mass="8256">MTMKKTIIVIITCVCIAASANAQQGSGRLSLGTGLLYKNGMDITLAYEHEMNYRHMWEFFVNGYLQWAECASCG</sequence>
<reference evidence="2" key="1">
    <citation type="journal article" date="2019" name="Nat. Med.">
        <title>A library of human gut bacterial isolates paired with longitudinal multiomics data enables mechanistic microbiome research.</title>
        <authorList>
            <person name="Poyet M."/>
            <person name="Groussin M."/>
            <person name="Gibbons S.M."/>
            <person name="Avila-Pacheco J."/>
            <person name="Jiang X."/>
            <person name="Kearney S.M."/>
            <person name="Perrotta A.R."/>
            <person name="Berdy B."/>
            <person name="Zhao S."/>
            <person name="Lieberman T.D."/>
            <person name="Swanson P.K."/>
            <person name="Smith M."/>
            <person name="Roesemann S."/>
            <person name="Alexander J.E."/>
            <person name="Rich S.A."/>
            <person name="Livny J."/>
            <person name="Vlamakis H."/>
            <person name="Clish C."/>
            <person name="Bullock K."/>
            <person name="Deik A."/>
            <person name="Scott J."/>
            <person name="Pierce K.A."/>
            <person name="Xavier R.J."/>
            <person name="Alm E.J."/>
        </authorList>
    </citation>
    <scope>NUCLEOTIDE SEQUENCE</scope>
    <source>
        <strain evidence="2">BIOML-A147</strain>
    </source>
</reference>
<proteinExistence type="predicted"/>
<feature type="chain" id="PRO_5024810534" evidence="1">
    <location>
        <begin position="23"/>
        <end position="74"/>
    </location>
</feature>
<protein>
    <submittedName>
        <fullName evidence="2">Uncharacterized protein</fullName>
    </submittedName>
</protein>
<accession>A0A641RJR8</accession>
<evidence type="ECO:0000313" key="2">
    <source>
        <dbReference type="EMBL" id="KAA4017426.1"/>
    </source>
</evidence>
<dbReference type="EMBL" id="VWKO01000520">
    <property type="protein sequence ID" value="KAA4017426.1"/>
    <property type="molecule type" value="Genomic_DNA"/>
</dbReference>
<comment type="caution">
    <text evidence="2">The sequence shown here is derived from an EMBL/GenBank/DDBJ whole genome shotgun (WGS) entry which is preliminary data.</text>
</comment>
<organism evidence="2">
    <name type="scientific">Bacteroides ovatus</name>
    <dbReference type="NCBI Taxonomy" id="28116"/>
    <lineage>
        <taxon>Bacteria</taxon>
        <taxon>Pseudomonadati</taxon>
        <taxon>Bacteroidota</taxon>
        <taxon>Bacteroidia</taxon>
        <taxon>Bacteroidales</taxon>
        <taxon>Bacteroidaceae</taxon>
        <taxon>Bacteroides</taxon>
    </lineage>
</organism>
<dbReference type="AlphaFoldDB" id="A0A641RJR8"/>
<keyword evidence="1" id="KW-0732">Signal</keyword>
<evidence type="ECO:0000256" key="1">
    <source>
        <dbReference type="SAM" id="SignalP"/>
    </source>
</evidence>
<name>A0A641RJR8_BACOV</name>